<reference evidence="1 2" key="1">
    <citation type="submission" date="2017-01" db="EMBL/GenBank/DDBJ databases">
        <authorList>
            <person name="Mah S.A."/>
            <person name="Swanson W.J."/>
            <person name="Moy G.W."/>
            <person name="Vacquier V.D."/>
        </authorList>
    </citation>
    <scope>NUCLEOTIDE SEQUENCE [LARGE SCALE GENOMIC DNA]</scope>
    <source>
        <strain evidence="1 2">ASpG1</strain>
    </source>
</reference>
<protein>
    <submittedName>
        <fullName evidence="1">Uncharacterized protein</fullName>
    </submittedName>
</protein>
<keyword evidence="2" id="KW-1185">Reference proteome</keyword>
<organism evidence="1 2">
    <name type="scientific">Alkalispirochaeta americana</name>
    <dbReference type="NCBI Taxonomy" id="159291"/>
    <lineage>
        <taxon>Bacteria</taxon>
        <taxon>Pseudomonadati</taxon>
        <taxon>Spirochaetota</taxon>
        <taxon>Spirochaetia</taxon>
        <taxon>Spirochaetales</taxon>
        <taxon>Spirochaetaceae</taxon>
        <taxon>Alkalispirochaeta</taxon>
    </lineage>
</organism>
<evidence type="ECO:0000313" key="2">
    <source>
        <dbReference type="Proteomes" id="UP000186400"/>
    </source>
</evidence>
<accession>A0A1N6NLP7</accession>
<dbReference type="AlphaFoldDB" id="A0A1N6NLP7"/>
<dbReference type="RefSeq" id="WP_076487527.1">
    <property type="nucleotide sequence ID" value="NZ_FTMS01000001.1"/>
</dbReference>
<gene>
    <name evidence="1" type="ORF">SAMN05920897_101318</name>
</gene>
<evidence type="ECO:0000313" key="1">
    <source>
        <dbReference type="EMBL" id="SIP92971.1"/>
    </source>
</evidence>
<proteinExistence type="predicted"/>
<name>A0A1N6NLP7_9SPIO</name>
<sequence length="184" mass="20610">MDPKELESWIETNEGAAWLNGLKAPLLAKRDELLAKNRELSERLTEATQKVNDTSGLLQAERDAIRSTLVNREIDGFVSRNVVPTMSEVARTMLSSRIDAEVKADGQHREPHVSKETAKDFLLENEESISLREYLTRWSSSEEAKNFLLAPHNSGGGARGSSTTFREFDDADVSEFRKAMGLKD</sequence>
<dbReference type="Proteomes" id="UP000186400">
    <property type="component" value="Unassembled WGS sequence"/>
</dbReference>
<dbReference type="STRING" id="159291.SAMN05920897_101318"/>
<dbReference type="EMBL" id="FTMS01000001">
    <property type="protein sequence ID" value="SIP92971.1"/>
    <property type="molecule type" value="Genomic_DNA"/>
</dbReference>